<dbReference type="AlphaFoldDB" id="A0AAW0NHJ0"/>
<dbReference type="EMBL" id="JBBPFD010000016">
    <property type="protein sequence ID" value="KAK7893442.1"/>
    <property type="molecule type" value="Genomic_DNA"/>
</dbReference>
<feature type="region of interest" description="Disordered" evidence="1">
    <location>
        <begin position="12"/>
        <end position="31"/>
    </location>
</feature>
<reference evidence="3" key="1">
    <citation type="submission" date="2024-04" db="EMBL/GenBank/DDBJ databases">
        <title>Salinicola lusitanus LLJ914,a marine bacterium isolated from the Okinawa Trough.</title>
        <authorList>
            <person name="Li J."/>
        </authorList>
    </citation>
    <scope>NUCLEOTIDE SEQUENCE [LARGE SCALE GENOMIC DNA]</scope>
</reference>
<evidence type="ECO:0000256" key="1">
    <source>
        <dbReference type="SAM" id="MobiDB-lite"/>
    </source>
</evidence>
<comment type="caution">
    <text evidence="2">The sequence shown here is derived from an EMBL/GenBank/DDBJ whole genome shotgun (WGS) entry which is preliminary data.</text>
</comment>
<name>A0AAW0NHJ0_9GOBI</name>
<organism evidence="2 3">
    <name type="scientific">Mugilogobius chulae</name>
    <name type="common">yellowstripe goby</name>
    <dbReference type="NCBI Taxonomy" id="88201"/>
    <lineage>
        <taxon>Eukaryota</taxon>
        <taxon>Metazoa</taxon>
        <taxon>Chordata</taxon>
        <taxon>Craniata</taxon>
        <taxon>Vertebrata</taxon>
        <taxon>Euteleostomi</taxon>
        <taxon>Actinopterygii</taxon>
        <taxon>Neopterygii</taxon>
        <taxon>Teleostei</taxon>
        <taxon>Neoteleostei</taxon>
        <taxon>Acanthomorphata</taxon>
        <taxon>Gobiaria</taxon>
        <taxon>Gobiiformes</taxon>
        <taxon>Gobioidei</taxon>
        <taxon>Gobiidae</taxon>
        <taxon>Gobionellinae</taxon>
        <taxon>Mugilogobius</taxon>
    </lineage>
</organism>
<gene>
    <name evidence="2" type="ORF">WMY93_022594</name>
</gene>
<dbReference type="Proteomes" id="UP001460270">
    <property type="component" value="Unassembled WGS sequence"/>
</dbReference>
<proteinExistence type="predicted"/>
<protein>
    <submittedName>
        <fullName evidence="2">Uncharacterized protein</fullName>
    </submittedName>
</protein>
<evidence type="ECO:0000313" key="3">
    <source>
        <dbReference type="Proteomes" id="UP001460270"/>
    </source>
</evidence>
<evidence type="ECO:0000313" key="2">
    <source>
        <dbReference type="EMBL" id="KAK7893442.1"/>
    </source>
</evidence>
<keyword evidence="3" id="KW-1185">Reference proteome</keyword>
<accession>A0AAW0NHJ0</accession>
<sequence length="129" mass="13574">MNKIKVHKGLMAPCGPSLGGDPPGDAGPPLDPSVLFITLALSEPLAELQSTQSPSPPSARILTLTHSVYASSSRLEDQEPGLPWQLSPIPISPHGSTLDSAATTFKSHTWVNAGLPFPEQRPEHSAIPV</sequence>